<dbReference type="AlphaFoldDB" id="A0A8K0SA79"/>
<name>A0A8K0SA79_9HYPO</name>
<proteinExistence type="predicted"/>
<evidence type="ECO:0000313" key="1">
    <source>
        <dbReference type="EMBL" id="KAH7263020.1"/>
    </source>
</evidence>
<reference evidence="1" key="1">
    <citation type="journal article" date="2021" name="Nat. Commun.">
        <title>Genetic determinants of endophytism in the Arabidopsis root mycobiome.</title>
        <authorList>
            <person name="Mesny F."/>
            <person name="Miyauchi S."/>
            <person name="Thiergart T."/>
            <person name="Pickel B."/>
            <person name="Atanasova L."/>
            <person name="Karlsson M."/>
            <person name="Huettel B."/>
            <person name="Barry K.W."/>
            <person name="Haridas S."/>
            <person name="Chen C."/>
            <person name="Bauer D."/>
            <person name="Andreopoulos W."/>
            <person name="Pangilinan J."/>
            <person name="LaButti K."/>
            <person name="Riley R."/>
            <person name="Lipzen A."/>
            <person name="Clum A."/>
            <person name="Drula E."/>
            <person name="Henrissat B."/>
            <person name="Kohler A."/>
            <person name="Grigoriev I.V."/>
            <person name="Martin F.M."/>
            <person name="Hacquard S."/>
        </authorList>
    </citation>
    <scope>NUCLEOTIDE SEQUENCE</scope>
    <source>
        <strain evidence="1">MPI-SDFR-AT-0068</strain>
    </source>
</reference>
<sequence>MSRASHLCSSCSLIDFPALFTGDLKCFRVGTLSTIAKRKTCPFCRFVTQIVEATWSKWKDEVWEPSMSESITVWVKTTFWAQYGDYSEEKHRSLEIPANVRHRPSLGTDWTPDHHQRTSYGSPRYTLCELDGIEHAKDFEYFTMNPNKDIQQVLSRRLIPPLVDRELLKTWIQECQTNHKHFPTAQTNLQLELRSTGRFRVIDVETMCLFVPSEDNVDDKRVQQKSECNSFISILNPAF</sequence>
<dbReference type="Proteomes" id="UP000813427">
    <property type="component" value="Unassembled WGS sequence"/>
</dbReference>
<comment type="caution">
    <text evidence="1">The sequence shown here is derived from an EMBL/GenBank/DDBJ whole genome shotgun (WGS) entry which is preliminary data.</text>
</comment>
<protein>
    <submittedName>
        <fullName evidence="1">Uncharacterized protein</fullName>
    </submittedName>
</protein>
<gene>
    <name evidence="1" type="ORF">BKA59DRAFT_464928</name>
</gene>
<keyword evidence="2" id="KW-1185">Reference proteome</keyword>
<evidence type="ECO:0000313" key="2">
    <source>
        <dbReference type="Proteomes" id="UP000813427"/>
    </source>
</evidence>
<organism evidence="1 2">
    <name type="scientific">Fusarium tricinctum</name>
    <dbReference type="NCBI Taxonomy" id="61284"/>
    <lineage>
        <taxon>Eukaryota</taxon>
        <taxon>Fungi</taxon>
        <taxon>Dikarya</taxon>
        <taxon>Ascomycota</taxon>
        <taxon>Pezizomycotina</taxon>
        <taxon>Sordariomycetes</taxon>
        <taxon>Hypocreomycetidae</taxon>
        <taxon>Hypocreales</taxon>
        <taxon>Nectriaceae</taxon>
        <taxon>Fusarium</taxon>
        <taxon>Fusarium tricinctum species complex</taxon>
    </lineage>
</organism>
<dbReference type="OrthoDB" id="5097961at2759"/>
<accession>A0A8K0SA79</accession>
<dbReference type="EMBL" id="JAGPXF010000001">
    <property type="protein sequence ID" value="KAH7263020.1"/>
    <property type="molecule type" value="Genomic_DNA"/>
</dbReference>